<dbReference type="OrthoDB" id="2013972at2759"/>
<dbReference type="EMBL" id="ML119130">
    <property type="protein sequence ID" value="RPB12153.1"/>
    <property type="molecule type" value="Genomic_DNA"/>
</dbReference>
<dbReference type="Pfam" id="PF13489">
    <property type="entry name" value="Methyltransf_23"/>
    <property type="match status" value="1"/>
</dbReference>
<dbReference type="Gene3D" id="3.40.50.150">
    <property type="entry name" value="Vaccinia Virus protein VP39"/>
    <property type="match status" value="1"/>
</dbReference>
<protein>
    <submittedName>
        <fullName evidence="1">S-adenosyl-L-methionine-dependent methyltransferase</fullName>
    </submittedName>
</protein>
<organism evidence="1 2">
    <name type="scientific">Morchella conica CCBAS932</name>
    <dbReference type="NCBI Taxonomy" id="1392247"/>
    <lineage>
        <taxon>Eukaryota</taxon>
        <taxon>Fungi</taxon>
        <taxon>Dikarya</taxon>
        <taxon>Ascomycota</taxon>
        <taxon>Pezizomycotina</taxon>
        <taxon>Pezizomycetes</taxon>
        <taxon>Pezizales</taxon>
        <taxon>Morchellaceae</taxon>
        <taxon>Morchella</taxon>
    </lineage>
</organism>
<proteinExistence type="predicted"/>
<dbReference type="CDD" id="cd02440">
    <property type="entry name" value="AdoMet_MTases"/>
    <property type="match status" value="1"/>
</dbReference>
<evidence type="ECO:0000313" key="2">
    <source>
        <dbReference type="Proteomes" id="UP000277580"/>
    </source>
</evidence>
<keyword evidence="1" id="KW-0489">Methyltransferase</keyword>
<dbReference type="GO" id="GO:0008168">
    <property type="term" value="F:methyltransferase activity"/>
    <property type="evidence" value="ECO:0007669"/>
    <property type="project" value="UniProtKB-KW"/>
</dbReference>
<dbReference type="AlphaFoldDB" id="A0A3N4KNG1"/>
<dbReference type="SUPFAM" id="SSF53335">
    <property type="entry name" value="S-adenosyl-L-methionine-dependent methyltransferases"/>
    <property type="match status" value="1"/>
</dbReference>
<accession>A0A3N4KNG1</accession>
<dbReference type="GO" id="GO:0032259">
    <property type="term" value="P:methylation"/>
    <property type="evidence" value="ECO:0007669"/>
    <property type="project" value="UniProtKB-KW"/>
</dbReference>
<keyword evidence="2" id="KW-1185">Reference proteome</keyword>
<dbReference type="InParanoid" id="A0A3N4KNG1"/>
<dbReference type="PANTHER" id="PTHR43591">
    <property type="entry name" value="METHYLTRANSFERASE"/>
    <property type="match status" value="1"/>
</dbReference>
<dbReference type="InterPro" id="IPR029063">
    <property type="entry name" value="SAM-dependent_MTases_sf"/>
</dbReference>
<dbReference type="PANTHER" id="PTHR43591:SF24">
    <property type="entry name" value="2-METHOXY-6-POLYPRENYL-1,4-BENZOQUINOL METHYLASE, MITOCHONDRIAL"/>
    <property type="match status" value="1"/>
</dbReference>
<name>A0A3N4KNG1_9PEZI</name>
<evidence type="ECO:0000313" key="1">
    <source>
        <dbReference type="EMBL" id="RPB12153.1"/>
    </source>
</evidence>
<sequence>MSGYDSDTTSLSSTVKGHVYENGRRYHGWHEGRYAMPNDEEEQDRMDLQHHICLLALKGRLHNSPHLENPQKILDLGTGNGIWAIDCGDLYPDAEIVGVDFSPIQPRWVPPNVTFEVDDVEQTWTYPDNTFDMVHIRQLIGFIDDWPKIYAQAMRVLKPGGILEISDFFAFGSDDNTLPDDSTIMKWCRMWIDGISKAGRQLPTSDHSKQMAKVGFEGIQYEQIKIALGTWPKNKAQKDLGFYMRQHMIDGCDSISLAVFTRFLGMDKDDVKKLNNQFRKDLLNRSYHSYTNFYVTYGRKPLVPAVDATAAPPAADIS</sequence>
<dbReference type="Proteomes" id="UP000277580">
    <property type="component" value="Unassembled WGS sequence"/>
</dbReference>
<reference evidence="1 2" key="1">
    <citation type="journal article" date="2018" name="Nat. Ecol. Evol.">
        <title>Pezizomycetes genomes reveal the molecular basis of ectomycorrhizal truffle lifestyle.</title>
        <authorList>
            <person name="Murat C."/>
            <person name="Payen T."/>
            <person name="Noel B."/>
            <person name="Kuo A."/>
            <person name="Morin E."/>
            <person name="Chen J."/>
            <person name="Kohler A."/>
            <person name="Krizsan K."/>
            <person name="Balestrini R."/>
            <person name="Da Silva C."/>
            <person name="Montanini B."/>
            <person name="Hainaut M."/>
            <person name="Levati E."/>
            <person name="Barry K.W."/>
            <person name="Belfiori B."/>
            <person name="Cichocki N."/>
            <person name="Clum A."/>
            <person name="Dockter R.B."/>
            <person name="Fauchery L."/>
            <person name="Guy J."/>
            <person name="Iotti M."/>
            <person name="Le Tacon F."/>
            <person name="Lindquist E.A."/>
            <person name="Lipzen A."/>
            <person name="Malagnac F."/>
            <person name="Mello A."/>
            <person name="Molinier V."/>
            <person name="Miyauchi S."/>
            <person name="Poulain J."/>
            <person name="Riccioni C."/>
            <person name="Rubini A."/>
            <person name="Sitrit Y."/>
            <person name="Splivallo R."/>
            <person name="Traeger S."/>
            <person name="Wang M."/>
            <person name="Zifcakova L."/>
            <person name="Wipf D."/>
            <person name="Zambonelli A."/>
            <person name="Paolocci F."/>
            <person name="Nowrousian M."/>
            <person name="Ottonello S."/>
            <person name="Baldrian P."/>
            <person name="Spatafora J.W."/>
            <person name="Henrissat B."/>
            <person name="Nagy L.G."/>
            <person name="Aury J.M."/>
            <person name="Wincker P."/>
            <person name="Grigoriev I.V."/>
            <person name="Bonfante P."/>
            <person name="Martin F.M."/>
        </authorList>
    </citation>
    <scope>NUCLEOTIDE SEQUENCE [LARGE SCALE GENOMIC DNA]</scope>
    <source>
        <strain evidence="1 2">CCBAS932</strain>
    </source>
</reference>
<gene>
    <name evidence="1" type="ORF">P167DRAFT_553611</name>
</gene>
<keyword evidence="1" id="KW-0808">Transferase</keyword>
<dbReference type="STRING" id="1392247.A0A3N4KNG1"/>